<evidence type="ECO:0000256" key="1">
    <source>
        <dbReference type="SAM" id="Coils"/>
    </source>
</evidence>
<dbReference type="Proteomes" id="UP000053660">
    <property type="component" value="Unassembled WGS sequence"/>
</dbReference>
<keyword evidence="4" id="KW-1185">Reference proteome</keyword>
<dbReference type="OrthoDB" id="20821at2759"/>
<dbReference type="InterPro" id="IPR007330">
    <property type="entry name" value="MIT_dom"/>
</dbReference>
<dbReference type="Gene3D" id="1.20.58.80">
    <property type="entry name" value="Phosphotransferase system, lactose/cellobiose-type IIA subunit"/>
    <property type="match status" value="1"/>
</dbReference>
<keyword evidence="1" id="KW-0175">Coiled coil</keyword>
<evidence type="ECO:0000313" key="3">
    <source>
        <dbReference type="EMBL" id="KHJ75770.1"/>
    </source>
</evidence>
<feature type="domain" description="MIT" evidence="2">
    <location>
        <begin position="13"/>
        <end position="81"/>
    </location>
</feature>
<gene>
    <name evidence="3" type="ORF">OESDEN_24614</name>
</gene>
<feature type="coiled-coil region" evidence="1">
    <location>
        <begin position="36"/>
        <end position="99"/>
    </location>
</feature>
<reference evidence="3 4" key="1">
    <citation type="submission" date="2014-03" db="EMBL/GenBank/DDBJ databases">
        <title>Draft genome of the hookworm Oesophagostomum dentatum.</title>
        <authorList>
            <person name="Mitreva M."/>
        </authorList>
    </citation>
    <scope>NUCLEOTIDE SEQUENCE [LARGE SCALE GENOMIC DNA]</scope>
    <source>
        <strain evidence="3 4">OD-Hann</strain>
    </source>
</reference>
<dbReference type="EMBL" id="KN612418">
    <property type="protein sequence ID" value="KHJ75770.1"/>
    <property type="molecule type" value="Genomic_DNA"/>
</dbReference>
<organism evidence="3 4">
    <name type="scientific">Oesophagostomum dentatum</name>
    <name type="common">Nodular worm</name>
    <dbReference type="NCBI Taxonomy" id="61180"/>
    <lineage>
        <taxon>Eukaryota</taxon>
        <taxon>Metazoa</taxon>
        <taxon>Ecdysozoa</taxon>
        <taxon>Nematoda</taxon>
        <taxon>Chromadorea</taxon>
        <taxon>Rhabditida</taxon>
        <taxon>Rhabditina</taxon>
        <taxon>Rhabditomorpha</taxon>
        <taxon>Strongyloidea</taxon>
        <taxon>Strongylidae</taxon>
        <taxon>Oesophagostomum</taxon>
    </lineage>
</organism>
<proteinExistence type="predicted"/>
<dbReference type="AlphaFoldDB" id="A0A0B1RXN1"/>
<protein>
    <recommendedName>
        <fullName evidence="2">MIT domain-containing protein</fullName>
    </recommendedName>
</protein>
<evidence type="ECO:0000313" key="4">
    <source>
        <dbReference type="Proteomes" id="UP000053660"/>
    </source>
</evidence>
<dbReference type="SMART" id="SM00745">
    <property type="entry name" value="MIT"/>
    <property type="match status" value="1"/>
</dbReference>
<evidence type="ECO:0000259" key="2">
    <source>
        <dbReference type="SMART" id="SM00745"/>
    </source>
</evidence>
<name>A0A0B1RXN1_OESDE</name>
<accession>A0A0B1RXN1</accession>
<sequence>MPFIFRLRDTSTADTLFSEAYASIDQGLCYEESNDRENAASMYERALNLINEAEKAKNAKKSELYKNLMEAKPSVANRLKVLEKEIAEGAKDTDTLEKKKNWNYVSTWKVWEKLRLM</sequence>